<name>A0A6C0CCF1_9ZZZZ</name>
<dbReference type="AlphaFoldDB" id="A0A6C0CCF1"/>
<reference evidence="2" key="1">
    <citation type="journal article" date="2020" name="Nature">
        <title>Giant virus diversity and host interactions through global metagenomics.</title>
        <authorList>
            <person name="Schulz F."/>
            <person name="Roux S."/>
            <person name="Paez-Espino D."/>
            <person name="Jungbluth S."/>
            <person name="Walsh D.A."/>
            <person name="Denef V.J."/>
            <person name="McMahon K.D."/>
            <person name="Konstantinidis K.T."/>
            <person name="Eloe-Fadrosh E.A."/>
            <person name="Kyrpides N.C."/>
            <person name="Woyke T."/>
        </authorList>
    </citation>
    <scope>NUCLEOTIDE SEQUENCE</scope>
    <source>
        <strain evidence="2">GVMAG-M-3300020523-10</strain>
    </source>
</reference>
<sequence length="627" mass="73111">MASFDIVDLITNNPITKLTDSNNNKLLEKVKNNFTEMEQQLFISSFYTYLNYDKVNDFVVDLDFIWKWLGFTRKFNACTCLKTNFVLNKDYSESYVINSKNFATVATGAKNNGSGGHNIQKYFLNIKTFKSLCLKAQTKKADEIHEYYIKLEELIHEVLEEEALEMKNTLLVKDSELAVKDSIIRNANYEKFKTIEKTLISQFPVNCECIYFGTITNSNIKGDKLVKFGISNNLAIRVQHHHKTYEHFILRDAFKVHNKQEIENAFKTHAQIRKHLRTIEVDGKNKTELLAYDDTNFTINCISKYIKNIIAEKTYSIENFNKLVQENQDYKAQVQQLGDENEKIKIINNEYREKLEQLEQSLKTTANNIKQTNIEDTHYIISTELKNKFDKFIRESCIIRNDVEIDSTTIMGQFRIYNRVKPTKILFETFNKYMRTRFLACRLKTQNKGQVVYGFKGVKLIDIEYKKLYSCNEVEKFLFSYCFFSPNGRASTNKIIEAYINYKICNNLIITNDEDKCIKNYLKASPYIVGGPVRLHNINATYEGYYGISLKNELYHKDKDTYTDEQQLVRTTGKIVHKIDALTKNVLNTWTSIAKAAFHEELSSAKISRAIKNNTLINNAFYYVTAH</sequence>
<keyword evidence="1" id="KW-0175">Coiled coil</keyword>
<proteinExistence type="predicted"/>
<accession>A0A6C0CCF1</accession>
<dbReference type="EMBL" id="MN739386">
    <property type="protein sequence ID" value="QHT02017.1"/>
    <property type="molecule type" value="Genomic_DNA"/>
</dbReference>
<evidence type="ECO:0000313" key="2">
    <source>
        <dbReference type="EMBL" id="QHT02017.1"/>
    </source>
</evidence>
<protein>
    <submittedName>
        <fullName evidence="2">Uncharacterized protein</fullName>
    </submittedName>
</protein>
<organism evidence="2">
    <name type="scientific">viral metagenome</name>
    <dbReference type="NCBI Taxonomy" id="1070528"/>
    <lineage>
        <taxon>unclassified sequences</taxon>
        <taxon>metagenomes</taxon>
        <taxon>organismal metagenomes</taxon>
    </lineage>
</organism>
<feature type="coiled-coil region" evidence="1">
    <location>
        <begin position="320"/>
        <end position="375"/>
    </location>
</feature>
<evidence type="ECO:0000256" key="1">
    <source>
        <dbReference type="SAM" id="Coils"/>
    </source>
</evidence>